<dbReference type="GO" id="GO:0016829">
    <property type="term" value="F:lyase activity"/>
    <property type="evidence" value="ECO:0007669"/>
    <property type="project" value="UniProtKB-KW"/>
</dbReference>
<keyword evidence="10" id="KW-1185">Reference proteome</keyword>
<evidence type="ECO:0000256" key="2">
    <source>
        <dbReference type="ARBA" id="ARBA00022670"/>
    </source>
</evidence>
<keyword evidence="3" id="KW-0227">DNA damage</keyword>
<keyword evidence="9" id="KW-0614">Plasmid</keyword>
<name>A0A1W6N2D6_9HYPH</name>
<dbReference type="InterPro" id="IPR036590">
    <property type="entry name" value="SRAP-like"/>
</dbReference>
<proteinExistence type="inferred from homology"/>
<protein>
    <recommendedName>
        <fullName evidence="8">Abasic site processing protein</fullName>
        <ecNumber evidence="8">3.4.-.-</ecNumber>
    </recommendedName>
</protein>
<evidence type="ECO:0000256" key="4">
    <source>
        <dbReference type="ARBA" id="ARBA00022801"/>
    </source>
</evidence>
<dbReference type="GO" id="GO:0008233">
    <property type="term" value="F:peptidase activity"/>
    <property type="evidence" value="ECO:0007669"/>
    <property type="project" value="UniProtKB-KW"/>
</dbReference>
<dbReference type="PANTHER" id="PTHR13604">
    <property type="entry name" value="DC12-RELATED"/>
    <property type="match status" value="1"/>
</dbReference>
<sequence length="223" mass="25096">MCGRFTQQLSWAEIHRLADLIGQPRNLAPRFNIAPTTPIEVVRAGEAGNELVPMRWGLVPSWWKKPLGELRSTFNARAETVTEKPMFRAAFKARRCIIPASGIYEWTGRAGAKTPHYFLAPSGEPLALAGLWEHWRDPESDASFDSATIIVGAASKWMSSFHDRMPIILEWSSTREWLRGANPVAHLHPAPDDALREWVVSTRVNRTGFRDEDQTLIDPINGT</sequence>
<evidence type="ECO:0000256" key="3">
    <source>
        <dbReference type="ARBA" id="ARBA00022763"/>
    </source>
</evidence>
<reference evidence="9 10" key="1">
    <citation type="submission" date="2017-02" db="EMBL/GenBank/DDBJ databases">
        <authorList>
            <person name="Peterson S.W."/>
        </authorList>
    </citation>
    <scope>NUCLEOTIDE SEQUENCE [LARGE SCALE GENOMIC DNA]</scope>
    <source>
        <strain evidence="9 10">S285</strain>
        <plasmid evidence="10">Plasmid p1</plasmid>
    </source>
</reference>
<gene>
    <name evidence="9" type="ORF">B1812_22100</name>
</gene>
<dbReference type="GO" id="GO:0006508">
    <property type="term" value="P:proteolysis"/>
    <property type="evidence" value="ECO:0007669"/>
    <property type="project" value="UniProtKB-KW"/>
</dbReference>
<keyword evidence="4 8" id="KW-0378">Hydrolase</keyword>
<dbReference type="KEGG" id="mbry:B1812_22100"/>
<evidence type="ECO:0000256" key="8">
    <source>
        <dbReference type="RuleBase" id="RU364100"/>
    </source>
</evidence>
<evidence type="ECO:0000256" key="5">
    <source>
        <dbReference type="ARBA" id="ARBA00023124"/>
    </source>
</evidence>
<dbReference type="OrthoDB" id="9782620at2"/>
<comment type="similarity">
    <text evidence="1 8">Belongs to the SOS response-associated peptidase family.</text>
</comment>
<evidence type="ECO:0000256" key="1">
    <source>
        <dbReference type="ARBA" id="ARBA00008136"/>
    </source>
</evidence>
<dbReference type="GO" id="GO:0003697">
    <property type="term" value="F:single-stranded DNA binding"/>
    <property type="evidence" value="ECO:0007669"/>
    <property type="project" value="InterPro"/>
</dbReference>
<dbReference type="AlphaFoldDB" id="A0A1W6N2D6"/>
<geneLocation type="plasmid" evidence="9 10">
    <name>p1</name>
</geneLocation>
<organism evidence="9 10">
    <name type="scientific">Methylocystis bryophila</name>
    <dbReference type="NCBI Taxonomy" id="655015"/>
    <lineage>
        <taxon>Bacteria</taxon>
        <taxon>Pseudomonadati</taxon>
        <taxon>Pseudomonadota</taxon>
        <taxon>Alphaproteobacteria</taxon>
        <taxon>Hyphomicrobiales</taxon>
        <taxon>Methylocystaceae</taxon>
        <taxon>Methylocystis</taxon>
    </lineage>
</organism>
<evidence type="ECO:0000256" key="7">
    <source>
        <dbReference type="ARBA" id="ARBA00023239"/>
    </source>
</evidence>
<evidence type="ECO:0000313" key="10">
    <source>
        <dbReference type="Proteomes" id="UP000193978"/>
    </source>
</evidence>
<dbReference type="EMBL" id="CP019949">
    <property type="protein sequence ID" value="ARN83997.1"/>
    <property type="molecule type" value="Genomic_DNA"/>
</dbReference>
<dbReference type="InterPro" id="IPR003738">
    <property type="entry name" value="SRAP"/>
</dbReference>
<dbReference type="SUPFAM" id="SSF143081">
    <property type="entry name" value="BB1717-like"/>
    <property type="match status" value="1"/>
</dbReference>
<dbReference type="Gene3D" id="3.90.1680.10">
    <property type="entry name" value="SOS response associated peptidase-like"/>
    <property type="match status" value="1"/>
</dbReference>
<evidence type="ECO:0000256" key="6">
    <source>
        <dbReference type="ARBA" id="ARBA00023125"/>
    </source>
</evidence>
<keyword evidence="5" id="KW-0190">Covalent protein-DNA linkage</keyword>
<dbReference type="Pfam" id="PF02586">
    <property type="entry name" value="SRAP"/>
    <property type="match status" value="1"/>
</dbReference>
<keyword evidence="7" id="KW-0456">Lyase</keyword>
<keyword evidence="2 8" id="KW-0645">Protease</keyword>
<keyword evidence="6" id="KW-0238">DNA-binding</keyword>
<evidence type="ECO:0000313" key="9">
    <source>
        <dbReference type="EMBL" id="ARN83997.1"/>
    </source>
</evidence>
<dbReference type="EC" id="3.4.-.-" evidence="8"/>
<dbReference type="Proteomes" id="UP000193978">
    <property type="component" value="Plasmid p1"/>
</dbReference>
<accession>A0A1W6N2D6</accession>
<dbReference type="PANTHER" id="PTHR13604:SF0">
    <property type="entry name" value="ABASIC SITE PROCESSING PROTEIN HMCES"/>
    <property type="match status" value="1"/>
</dbReference>
<dbReference type="GO" id="GO:0106300">
    <property type="term" value="P:protein-DNA covalent cross-linking repair"/>
    <property type="evidence" value="ECO:0007669"/>
    <property type="project" value="InterPro"/>
</dbReference>